<dbReference type="SUPFAM" id="SSF55331">
    <property type="entry name" value="Tautomerase/MIF"/>
    <property type="match status" value="1"/>
</dbReference>
<dbReference type="AlphaFoldDB" id="A0A382YBN0"/>
<dbReference type="Gene3D" id="3.30.429.10">
    <property type="entry name" value="Macrophage Migration Inhibitory Factor"/>
    <property type="match status" value="1"/>
</dbReference>
<proteinExistence type="predicted"/>
<dbReference type="InterPro" id="IPR014347">
    <property type="entry name" value="Tautomerase/MIF_sf"/>
</dbReference>
<accession>A0A382YBN0</accession>
<dbReference type="EMBL" id="UINC01174522">
    <property type="protein sequence ID" value="SVD80693.1"/>
    <property type="molecule type" value="Genomic_DNA"/>
</dbReference>
<reference evidence="1" key="1">
    <citation type="submission" date="2018-05" db="EMBL/GenBank/DDBJ databases">
        <authorList>
            <person name="Lanie J.A."/>
            <person name="Ng W.-L."/>
            <person name="Kazmierczak K.M."/>
            <person name="Andrzejewski T.M."/>
            <person name="Davidsen T.M."/>
            <person name="Wayne K.J."/>
            <person name="Tettelin H."/>
            <person name="Glass J.I."/>
            <person name="Rusch D."/>
            <person name="Podicherti R."/>
            <person name="Tsui H.-C.T."/>
            <person name="Winkler M.E."/>
        </authorList>
    </citation>
    <scope>NUCLEOTIDE SEQUENCE</scope>
</reference>
<sequence length="108" mass="11381">MTEIRCTVQEGAVPSELRDRLVVGLSQVVSEYLGGSADDVSVMFAEIPRGFGFRGGEPSTTSLVATSVPKGFGQPAREALLRALDDCWCTVTGCRQDELVVSAGDAVS</sequence>
<gene>
    <name evidence="1" type="ORF">METZ01_LOCUS433547</name>
</gene>
<evidence type="ECO:0000313" key="1">
    <source>
        <dbReference type="EMBL" id="SVD80693.1"/>
    </source>
</evidence>
<name>A0A382YBN0_9ZZZZ</name>
<organism evidence="1">
    <name type="scientific">marine metagenome</name>
    <dbReference type="NCBI Taxonomy" id="408172"/>
    <lineage>
        <taxon>unclassified sequences</taxon>
        <taxon>metagenomes</taxon>
        <taxon>ecological metagenomes</taxon>
    </lineage>
</organism>
<protein>
    <submittedName>
        <fullName evidence="1">Uncharacterized protein</fullName>
    </submittedName>
</protein>